<evidence type="ECO:0000313" key="2">
    <source>
        <dbReference type="Proteomes" id="UP000608530"/>
    </source>
</evidence>
<proteinExistence type="predicted"/>
<evidence type="ECO:0000313" key="1">
    <source>
        <dbReference type="EMBL" id="MBK0420384.1"/>
    </source>
</evidence>
<keyword evidence="2" id="KW-1185">Reference proteome</keyword>
<gene>
    <name evidence="1" type="ORF">JD276_15250</name>
</gene>
<accession>A0A934QC09</accession>
<organism evidence="1 2">
    <name type="scientific">Leucobacter chromiisoli</name>
    <dbReference type="NCBI Taxonomy" id="2796471"/>
    <lineage>
        <taxon>Bacteria</taxon>
        <taxon>Bacillati</taxon>
        <taxon>Actinomycetota</taxon>
        <taxon>Actinomycetes</taxon>
        <taxon>Micrococcales</taxon>
        <taxon>Microbacteriaceae</taxon>
        <taxon>Leucobacter</taxon>
    </lineage>
</organism>
<name>A0A934QC09_9MICO</name>
<sequence length="86" mass="9975">MSKSTKSADWCIDDGAIAICGTDMEEYARDSMGERWCFTCRERHEFWWVFMAPTGMSYYGPTAHVEGKSRHCSDLFPGWYREASDE</sequence>
<comment type="caution">
    <text evidence="1">The sequence shown here is derived from an EMBL/GenBank/DDBJ whole genome shotgun (WGS) entry which is preliminary data.</text>
</comment>
<dbReference type="AlphaFoldDB" id="A0A934QC09"/>
<dbReference type="Proteomes" id="UP000608530">
    <property type="component" value="Unassembled WGS sequence"/>
</dbReference>
<dbReference type="RefSeq" id="WP_200116523.1">
    <property type="nucleotide sequence ID" value="NZ_JAEHOH010000028.1"/>
</dbReference>
<dbReference type="EMBL" id="JAEHOH010000028">
    <property type="protein sequence ID" value="MBK0420384.1"/>
    <property type="molecule type" value="Genomic_DNA"/>
</dbReference>
<protein>
    <submittedName>
        <fullName evidence="1">Uncharacterized protein</fullName>
    </submittedName>
</protein>
<reference evidence="1" key="1">
    <citation type="submission" date="2020-12" db="EMBL/GenBank/DDBJ databases">
        <title>Leucobacter sp. CAS1, isolated from Chromium sludge.</title>
        <authorList>
            <person name="Xu Z."/>
        </authorList>
    </citation>
    <scope>NUCLEOTIDE SEQUENCE</scope>
    <source>
        <strain evidence="1">CSA1</strain>
    </source>
</reference>